<protein>
    <submittedName>
        <fullName evidence="2">SGNH/GDSL hydrolase family protein</fullName>
    </submittedName>
</protein>
<accession>A0A4Q2IUX6</accession>
<dbReference type="CDD" id="cd01830">
    <property type="entry name" value="XynE_like"/>
    <property type="match status" value="1"/>
</dbReference>
<dbReference type="EMBL" id="SDPT01000002">
    <property type="protein sequence ID" value="RXZ32221.1"/>
    <property type="molecule type" value="Genomic_DNA"/>
</dbReference>
<gene>
    <name evidence="2" type="ORF">EO081_09195</name>
</gene>
<name>A0A4Q2IUX6_9SPHN</name>
<feature type="domain" description="SGNH hydrolase-type esterase" evidence="1">
    <location>
        <begin position="194"/>
        <end position="391"/>
    </location>
</feature>
<dbReference type="InterPro" id="IPR036514">
    <property type="entry name" value="SGNH_hydro_sf"/>
</dbReference>
<evidence type="ECO:0000313" key="3">
    <source>
        <dbReference type="Proteomes" id="UP000292347"/>
    </source>
</evidence>
<dbReference type="Pfam" id="PF13472">
    <property type="entry name" value="Lipase_GDSL_2"/>
    <property type="match status" value="1"/>
</dbReference>
<organism evidence="2 3">
    <name type="scientific">Sphingomonas desiccabilis</name>
    <dbReference type="NCBI Taxonomy" id="429134"/>
    <lineage>
        <taxon>Bacteria</taxon>
        <taxon>Pseudomonadati</taxon>
        <taxon>Pseudomonadota</taxon>
        <taxon>Alphaproteobacteria</taxon>
        <taxon>Sphingomonadales</taxon>
        <taxon>Sphingomonadaceae</taxon>
        <taxon>Sphingomonas</taxon>
    </lineage>
</organism>
<dbReference type="SUPFAM" id="SSF52266">
    <property type="entry name" value="SGNH hydrolase"/>
    <property type="match status" value="1"/>
</dbReference>
<keyword evidence="2" id="KW-0378">Hydrolase</keyword>
<dbReference type="InterPro" id="IPR053140">
    <property type="entry name" value="GDSL_Rv0518-like"/>
</dbReference>
<evidence type="ECO:0000313" key="2">
    <source>
        <dbReference type="EMBL" id="RXZ32221.1"/>
    </source>
</evidence>
<dbReference type="PANTHER" id="PTHR43784">
    <property type="entry name" value="GDSL-LIKE LIPASE/ACYLHYDROLASE, PUTATIVE (AFU_ORTHOLOGUE AFUA_2G00820)-RELATED"/>
    <property type="match status" value="1"/>
</dbReference>
<dbReference type="OrthoDB" id="1828825at2"/>
<reference evidence="2 3" key="1">
    <citation type="submission" date="2019-01" db="EMBL/GenBank/DDBJ databases">
        <title>Sphingomonas mucosissima sp. nov. and Sphingomonas desiccabilis sp. nov., from biological soil crusts in the Colorado Plateau, USA.</title>
        <authorList>
            <person name="Zhu D."/>
        </authorList>
    </citation>
    <scope>NUCLEOTIDE SEQUENCE [LARGE SCALE GENOMIC DNA]</scope>
    <source>
        <strain evidence="2 3">CP1D</strain>
    </source>
</reference>
<dbReference type="AlphaFoldDB" id="A0A4Q2IUX6"/>
<proteinExistence type="predicted"/>
<keyword evidence="3" id="KW-1185">Reference proteome</keyword>
<dbReference type="PANTHER" id="PTHR43784:SF2">
    <property type="entry name" value="GDSL-LIKE LIPASE_ACYLHYDROLASE, PUTATIVE (AFU_ORTHOLOGUE AFUA_2G00820)-RELATED"/>
    <property type="match status" value="1"/>
</dbReference>
<dbReference type="Gene3D" id="3.40.50.1110">
    <property type="entry name" value="SGNH hydrolase"/>
    <property type="match status" value="1"/>
</dbReference>
<comment type="caution">
    <text evidence="2">The sequence shown here is derived from an EMBL/GenBank/DDBJ whole genome shotgun (WGS) entry which is preliminary data.</text>
</comment>
<dbReference type="InterPro" id="IPR013830">
    <property type="entry name" value="SGNH_hydro"/>
</dbReference>
<dbReference type="GO" id="GO:0016788">
    <property type="term" value="F:hydrolase activity, acting on ester bonds"/>
    <property type="evidence" value="ECO:0007669"/>
    <property type="project" value="UniProtKB-ARBA"/>
</dbReference>
<sequence>MIAGVAGALLSHGAQASVVPAWTASQQPSWGDYFLFPTNIPASLEKRTLRQVVRLAIGGRDVRIVLANSYGSKPIVIAGARFASSAGEVRTVPGSERAVTFGGKAVAVIAPGATVVSDPLPLAVAAGQDVAVSLYFAHAPVIESFHWDGKRTGYVLEGNALGTPTPKVATTTTARLLLAGVLVDAPEAKGTVVVMGDSITDGAGATLEAETRWPDYLAARAAPRGIAVVNAGISGARLLSDGMGRNALARLDRDVLAQPGVRTLILLLGINDIAWPGTPFDPHAPMPTLDALTAGYRAVVARAHASGVRVIGATLPPFADALPGTPMAATYYSPAKDALRNRVNAWIRTSGTFDAVVDLERVLANPAAPAHLVRAFDSGDHLHPGDAGNKAMADALDLDTLIGD</sequence>
<evidence type="ECO:0000259" key="1">
    <source>
        <dbReference type="Pfam" id="PF13472"/>
    </source>
</evidence>
<dbReference type="Proteomes" id="UP000292347">
    <property type="component" value="Unassembled WGS sequence"/>
</dbReference>